<keyword evidence="14" id="KW-1185">Reference proteome</keyword>
<dbReference type="Gene3D" id="2.60.40.10">
    <property type="entry name" value="Immunoglobulins"/>
    <property type="match status" value="9"/>
</dbReference>
<dbReference type="InterPro" id="IPR003599">
    <property type="entry name" value="Ig_sub"/>
</dbReference>
<evidence type="ECO:0000313" key="13">
    <source>
        <dbReference type="EMBL" id="RXN22759.1"/>
    </source>
</evidence>
<dbReference type="PANTHER" id="PTHR13771">
    <property type="entry name" value="INTERCELLULAR ADHESION MOLECULE"/>
    <property type="match status" value="1"/>
</dbReference>
<evidence type="ECO:0000313" key="14">
    <source>
        <dbReference type="Proteomes" id="UP000290572"/>
    </source>
</evidence>
<dbReference type="InterPro" id="IPR007110">
    <property type="entry name" value="Ig-like_dom"/>
</dbReference>
<keyword evidence="3" id="KW-0732">Signal</keyword>
<keyword evidence="10" id="KW-0393">Immunoglobulin domain</keyword>
<name>A0A498MMR3_LABRO</name>
<feature type="transmembrane region" description="Helical" evidence="11">
    <location>
        <begin position="906"/>
        <end position="927"/>
    </location>
</feature>
<dbReference type="InterPro" id="IPR013098">
    <property type="entry name" value="Ig_I-set"/>
</dbReference>
<dbReference type="PANTHER" id="PTHR13771:SF9">
    <property type="entry name" value="INTERCELLULAR ADHESION MOLECULE 5"/>
    <property type="match status" value="1"/>
</dbReference>
<accession>A0A498MMR3</accession>
<sequence length="937" mass="103692">MMEKGQYELQCDVQDVAPVQNLTVKWYKGQTLLSQTSFTDTSRTPVNEVAKLLITADRADDGAQFWCEAELNLGAEGPQPPPKKTSEPLSFTVHFKPIIDETKLPSTVTVFRGYSVVLVCEAEGNPKPKISWSLSENVDGDKLTVSESTPENVHCNASNSVDTTTRQVKVYKPEDYLPLIAGLIAVAVAFISVIFIFNYSIYYKTAKMGRYSLKDPKPSTQAECPVQLSQKSVVVEYGGSVAVNCSASVPHYGMGWEASEGGVGKTRDSVITWRVSDLREWDIKPFCYINYDITHDTLCQVELPVTVYKTPDSVSISIVNHTRPMMEGEQYELQCDVQDVAPVQNLTVKWYKGQTLLSQTNFTDTSRTPVNEVAKLLIRPNRTDDGAQFWCEAKLDLGAEGPQPPPKKTSEPLSITVHFKPIISETKLPSIVTVFRGYPVVLVCEAEGNPKPKISWSLSENVDGDKLTVSESTPENVHCNASNSVGTTTRQVKVFIQVIPIIDKTKLPSTVPVFRGYSEVLTCKAEGSPKPTIRWSLGANGIVDNENLTITELTPEDVYCNASNSVGWTARRIKVVLKEDYLPLIAGLIAVAVAFISVIFIFIYSIYYKTAKMGRYSLKDAKPSTQAKCPVQFSQKSVVVEYGGSVAVNCTASVPHYGMGWEASEGGVDKTRDSVVTWTVSDLREWDIKPFCYINYDKTHDTPCEEELPVTVYKTPDSVSIGIVNHRGPMKEGKQYELQCDVQDVAPVQNLTVKWYKGQTLLNQTTFTDTSITPVNETTKLLITADRADDGAQYRCKAELNLGAEGPQPPPTKTSKPLNAEVYYKPKHSNSTETIVKNNEVTLDCTVKAKPAPTYTWHSEHLKEKINSPVLLSSKLSPGNYTCTATNSQGSDRKVFIVQQKDRTTFWAIVISGVVVAVALIVTYLIYKFKCSKNSII</sequence>
<dbReference type="InterPro" id="IPR036179">
    <property type="entry name" value="Ig-like_dom_sf"/>
</dbReference>
<feature type="domain" description="Ig-like" evidence="12">
    <location>
        <begin position="421"/>
        <end position="495"/>
    </location>
</feature>
<keyword evidence="9" id="KW-0325">Glycoprotein</keyword>
<keyword evidence="15" id="KW-1267">Proteomics identification</keyword>
<dbReference type="GO" id="GO:0098609">
    <property type="term" value="P:cell-cell adhesion"/>
    <property type="evidence" value="ECO:0007669"/>
    <property type="project" value="InterPro"/>
</dbReference>
<organism evidence="13 14">
    <name type="scientific">Labeo rohita</name>
    <name type="common">Indian major carp</name>
    <name type="synonym">Cyprinus rohita</name>
    <dbReference type="NCBI Taxonomy" id="84645"/>
    <lineage>
        <taxon>Eukaryota</taxon>
        <taxon>Metazoa</taxon>
        <taxon>Chordata</taxon>
        <taxon>Craniata</taxon>
        <taxon>Vertebrata</taxon>
        <taxon>Euteleostomi</taxon>
        <taxon>Actinopterygii</taxon>
        <taxon>Neopterygii</taxon>
        <taxon>Teleostei</taxon>
        <taxon>Ostariophysi</taxon>
        <taxon>Cypriniformes</taxon>
        <taxon>Cyprinidae</taxon>
        <taxon>Labeoninae</taxon>
        <taxon>Labeonini</taxon>
        <taxon>Labeo</taxon>
    </lineage>
</organism>
<dbReference type="GO" id="GO:0005178">
    <property type="term" value="F:integrin binding"/>
    <property type="evidence" value="ECO:0007669"/>
    <property type="project" value="InterPro"/>
</dbReference>
<dbReference type="EMBL" id="QBIY01012581">
    <property type="protein sequence ID" value="RXN22759.1"/>
    <property type="molecule type" value="Genomic_DNA"/>
</dbReference>
<comment type="caution">
    <text evidence="13">The sequence shown here is derived from an EMBL/GenBank/DDBJ whole genome shotgun (WGS) entry which is preliminary data.</text>
</comment>
<dbReference type="Pfam" id="PF07679">
    <property type="entry name" value="I-set"/>
    <property type="match status" value="1"/>
</dbReference>
<feature type="domain" description="Ig-like" evidence="12">
    <location>
        <begin position="1"/>
        <end position="86"/>
    </location>
</feature>
<evidence type="ECO:0000256" key="11">
    <source>
        <dbReference type="SAM" id="Phobius"/>
    </source>
</evidence>
<evidence type="ECO:0000256" key="7">
    <source>
        <dbReference type="ARBA" id="ARBA00023136"/>
    </source>
</evidence>
<dbReference type="AlphaFoldDB" id="A0A498MMR3"/>
<keyword evidence="4" id="KW-0677">Repeat</keyword>
<dbReference type="STRING" id="84645.A0A498MMR3"/>
<dbReference type="InterPro" id="IPR013783">
    <property type="entry name" value="Ig-like_fold"/>
</dbReference>
<comment type="subcellular location">
    <subcellularLocation>
        <location evidence="1">Membrane</location>
        <topology evidence="1">Single-pass type I membrane protein</topology>
    </subcellularLocation>
</comment>
<evidence type="ECO:0000256" key="10">
    <source>
        <dbReference type="ARBA" id="ARBA00023319"/>
    </source>
</evidence>
<evidence type="ECO:0000259" key="12">
    <source>
        <dbReference type="PROSITE" id="PS50835"/>
    </source>
</evidence>
<protein>
    <submittedName>
        <fullName evidence="13">Vascular cell adhesion 1-like protein</fullName>
    </submittedName>
</protein>
<feature type="domain" description="Ig-like" evidence="12">
    <location>
        <begin position="716"/>
        <end position="814"/>
    </location>
</feature>
<dbReference type="SMART" id="SM00409">
    <property type="entry name" value="IG"/>
    <property type="match status" value="7"/>
</dbReference>
<dbReference type="Pfam" id="PF13895">
    <property type="entry name" value="Ig_2"/>
    <property type="match status" value="1"/>
</dbReference>
<evidence type="ECO:0000256" key="1">
    <source>
        <dbReference type="ARBA" id="ARBA00004479"/>
    </source>
</evidence>
<feature type="transmembrane region" description="Helical" evidence="11">
    <location>
        <begin position="581"/>
        <end position="607"/>
    </location>
</feature>
<gene>
    <name evidence="13" type="ORF">ROHU_023267</name>
</gene>
<dbReference type="Proteomes" id="UP000290572">
    <property type="component" value="Unassembled WGS sequence"/>
</dbReference>
<evidence type="ECO:0000256" key="2">
    <source>
        <dbReference type="ARBA" id="ARBA00022692"/>
    </source>
</evidence>
<evidence type="ECO:0000256" key="3">
    <source>
        <dbReference type="ARBA" id="ARBA00022729"/>
    </source>
</evidence>
<dbReference type="PRINTS" id="PR01472">
    <property type="entry name" value="ICAMVCAM1"/>
</dbReference>
<dbReference type="SUPFAM" id="SSF48726">
    <property type="entry name" value="Immunoglobulin"/>
    <property type="match status" value="9"/>
</dbReference>
<evidence type="ECO:0000256" key="4">
    <source>
        <dbReference type="ARBA" id="ARBA00022737"/>
    </source>
</evidence>
<dbReference type="InterPro" id="IPR047012">
    <property type="entry name" value="ICAM_VCAM"/>
</dbReference>
<keyword evidence="5" id="KW-0130">Cell adhesion</keyword>
<dbReference type="SMART" id="SM00408">
    <property type="entry name" value="IGc2"/>
    <property type="match status" value="7"/>
</dbReference>
<feature type="domain" description="Ig-like" evidence="12">
    <location>
        <begin position="826"/>
        <end position="896"/>
    </location>
</feature>
<proteinExistence type="evidence at protein level"/>
<keyword evidence="7 11" id="KW-0472">Membrane</keyword>
<evidence type="ECO:0007829" key="15">
    <source>
        <dbReference type="PeptideAtlas" id="A0A498MMR3"/>
    </source>
</evidence>
<evidence type="ECO:0000256" key="9">
    <source>
        <dbReference type="ARBA" id="ARBA00023180"/>
    </source>
</evidence>
<dbReference type="GO" id="GO:0016020">
    <property type="term" value="C:membrane"/>
    <property type="evidence" value="ECO:0007669"/>
    <property type="project" value="UniProtKB-SubCell"/>
</dbReference>
<keyword evidence="2 11" id="KW-0812">Transmembrane</keyword>
<dbReference type="InterPro" id="IPR003598">
    <property type="entry name" value="Ig_sub2"/>
</dbReference>
<feature type="domain" description="Ig-like" evidence="12">
    <location>
        <begin position="500"/>
        <end position="576"/>
    </location>
</feature>
<dbReference type="PROSITE" id="PS50835">
    <property type="entry name" value="IG_LIKE"/>
    <property type="match status" value="7"/>
</dbReference>
<evidence type="ECO:0000256" key="5">
    <source>
        <dbReference type="ARBA" id="ARBA00022889"/>
    </source>
</evidence>
<keyword evidence="6 11" id="KW-1133">Transmembrane helix</keyword>
<keyword evidence="8" id="KW-1015">Disulfide bond</keyword>
<reference evidence="13 14" key="1">
    <citation type="submission" date="2018-03" db="EMBL/GenBank/DDBJ databases">
        <title>Draft genome sequence of Rohu Carp (Labeo rohita).</title>
        <authorList>
            <person name="Das P."/>
            <person name="Kushwaha B."/>
            <person name="Joshi C.G."/>
            <person name="Kumar D."/>
            <person name="Nagpure N.S."/>
            <person name="Sahoo L."/>
            <person name="Das S.P."/>
            <person name="Bit A."/>
            <person name="Patnaik S."/>
            <person name="Meher P.K."/>
            <person name="Jayasankar P."/>
            <person name="Koringa P.G."/>
            <person name="Patel N.V."/>
            <person name="Hinsu A.T."/>
            <person name="Kumar R."/>
            <person name="Pandey M."/>
            <person name="Agarwal S."/>
            <person name="Srivastava S."/>
            <person name="Singh M."/>
            <person name="Iquebal M.A."/>
            <person name="Jaiswal S."/>
            <person name="Angadi U.B."/>
            <person name="Kumar N."/>
            <person name="Raza M."/>
            <person name="Shah T.M."/>
            <person name="Rai A."/>
            <person name="Jena J.K."/>
        </authorList>
    </citation>
    <scope>NUCLEOTIDE SEQUENCE [LARGE SCALE GENOMIC DNA]</scope>
    <source>
        <strain evidence="13">DASCIFA01</strain>
        <tissue evidence="13">Testis</tissue>
    </source>
</reference>
<evidence type="ECO:0000256" key="6">
    <source>
        <dbReference type="ARBA" id="ARBA00022989"/>
    </source>
</evidence>
<feature type="domain" description="Ig-like" evidence="12">
    <location>
        <begin position="311"/>
        <end position="410"/>
    </location>
</feature>
<feature type="transmembrane region" description="Helical" evidence="11">
    <location>
        <begin position="176"/>
        <end position="201"/>
    </location>
</feature>
<feature type="domain" description="Ig-like" evidence="12">
    <location>
        <begin position="97"/>
        <end position="171"/>
    </location>
</feature>
<dbReference type="InterPro" id="IPR003987">
    <property type="entry name" value="ICAM_VCAM_N"/>
</dbReference>
<evidence type="ECO:0000256" key="8">
    <source>
        <dbReference type="ARBA" id="ARBA00023157"/>
    </source>
</evidence>